<feature type="region of interest" description="Disordered" evidence="1">
    <location>
        <begin position="19"/>
        <end position="38"/>
    </location>
</feature>
<reference evidence="2 3" key="1">
    <citation type="journal article" date="2021" name="Sci. Rep.">
        <title>Genome sequencing of the multicellular alga Astrephomene provides insights into convergent evolution of germ-soma differentiation.</title>
        <authorList>
            <person name="Yamashita S."/>
            <person name="Yamamoto K."/>
            <person name="Matsuzaki R."/>
            <person name="Suzuki S."/>
            <person name="Yamaguchi H."/>
            <person name="Hirooka S."/>
            <person name="Minakuchi Y."/>
            <person name="Miyagishima S."/>
            <person name="Kawachi M."/>
            <person name="Toyoda A."/>
            <person name="Nozaki H."/>
        </authorList>
    </citation>
    <scope>NUCLEOTIDE SEQUENCE [LARGE SCALE GENOMIC DNA]</scope>
    <source>
        <strain evidence="2 3">NIES-4017</strain>
    </source>
</reference>
<dbReference type="AlphaFoldDB" id="A0AAD3DWX5"/>
<evidence type="ECO:0000256" key="1">
    <source>
        <dbReference type="SAM" id="MobiDB-lite"/>
    </source>
</evidence>
<dbReference type="GO" id="GO:0030248">
    <property type="term" value="F:cellulose binding"/>
    <property type="evidence" value="ECO:0007669"/>
    <property type="project" value="InterPro"/>
</dbReference>
<feature type="non-terminal residue" evidence="2">
    <location>
        <position position="1"/>
    </location>
</feature>
<dbReference type="InterPro" id="IPR036601">
    <property type="entry name" value="CBM10_sf"/>
</dbReference>
<dbReference type="GO" id="GO:0005975">
    <property type="term" value="P:carbohydrate metabolic process"/>
    <property type="evidence" value="ECO:0007669"/>
    <property type="project" value="InterPro"/>
</dbReference>
<name>A0AAD3DWX5_9CHLO</name>
<accession>A0AAD3DWX5</accession>
<evidence type="ECO:0000313" key="3">
    <source>
        <dbReference type="Proteomes" id="UP001054857"/>
    </source>
</evidence>
<sequence length="142" mass="15335">WESGHECAYKNADNSPLVLPGASNNVQPVSPEEMTARGAVPTAASITWRATPACSQSKPSKLTSVMDSRGRLWGWENNASCAFKDANDAPLYDWTTAPRCLGDVSDSSSVDSEGRLWGWEAGASCAFKDLKQRPLRTWGTAI</sequence>
<dbReference type="Proteomes" id="UP001054857">
    <property type="component" value="Unassembled WGS sequence"/>
</dbReference>
<evidence type="ECO:0000313" key="2">
    <source>
        <dbReference type="EMBL" id="GFR49570.1"/>
    </source>
</evidence>
<comment type="caution">
    <text evidence="2">The sequence shown here is derived from an EMBL/GenBank/DDBJ whole genome shotgun (WGS) entry which is preliminary data.</text>
</comment>
<organism evidence="2 3">
    <name type="scientific">Astrephomene gubernaculifera</name>
    <dbReference type="NCBI Taxonomy" id="47775"/>
    <lineage>
        <taxon>Eukaryota</taxon>
        <taxon>Viridiplantae</taxon>
        <taxon>Chlorophyta</taxon>
        <taxon>core chlorophytes</taxon>
        <taxon>Chlorophyceae</taxon>
        <taxon>CS clade</taxon>
        <taxon>Chlamydomonadales</taxon>
        <taxon>Astrephomenaceae</taxon>
        <taxon>Astrephomene</taxon>
    </lineage>
</organism>
<feature type="non-terminal residue" evidence="2">
    <location>
        <position position="142"/>
    </location>
</feature>
<dbReference type="Gene3D" id="2.30.32.30">
    <property type="entry name" value="CBM10"/>
    <property type="match status" value="1"/>
</dbReference>
<protein>
    <submittedName>
        <fullName evidence="2">Uncharacterized protein</fullName>
    </submittedName>
</protein>
<keyword evidence="3" id="KW-1185">Reference proteome</keyword>
<gene>
    <name evidence="2" type="ORF">Agub_g11617</name>
</gene>
<proteinExistence type="predicted"/>
<dbReference type="EMBL" id="BMAR01000031">
    <property type="protein sequence ID" value="GFR49570.1"/>
    <property type="molecule type" value="Genomic_DNA"/>
</dbReference>